<dbReference type="AlphaFoldDB" id="A0A1X0Y3H8"/>
<feature type="transmembrane region" description="Helical" evidence="1">
    <location>
        <begin position="322"/>
        <end position="342"/>
    </location>
</feature>
<dbReference type="Gene3D" id="1.20.1250.20">
    <property type="entry name" value="MFS general substrate transporter like domains"/>
    <property type="match status" value="1"/>
</dbReference>
<dbReference type="Pfam" id="PF07690">
    <property type="entry name" value="MFS_1"/>
    <property type="match status" value="1"/>
</dbReference>
<dbReference type="EMBL" id="MZZM01000019">
    <property type="protein sequence ID" value="ORJ59648.1"/>
    <property type="molecule type" value="Genomic_DNA"/>
</dbReference>
<keyword evidence="1" id="KW-1133">Transmembrane helix</keyword>
<evidence type="ECO:0008006" key="4">
    <source>
        <dbReference type="Google" id="ProtNLM"/>
    </source>
</evidence>
<feature type="transmembrane region" description="Helical" evidence="1">
    <location>
        <begin position="261"/>
        <end position="280"/>
    </location>
</feature>
<evidence type="ECO:0000313" key="3">
    <source>
        <dbReference type="Proteomes" id="UP000193040"/>
    </source>
</evidence>
<name>A0A1X0Y3H8_MYCSI</name>
<feature type="transmembrane region" description="Helical" evidence="1">
    <location>
        <begin position="232"/>
        <end position="254"/>
    </location>
</feature>
<keyword evidence="1" id="KW-0812">Transmembrane</keyword>
<feature type="transmembrane region" description="Helical" evidence="1">
    <location>
        <begin position="63"/>
        <end position="83"/>
    </location>
</feature>
<organism evidence="2 3">
    <name type="scientific">Mycobacterium simiae</name>
    <name type="common">Mycobacterium habana</name>
    <dbReference type="NCBI Taxonomy" id="1784"/>
    <lineage>
        <taxon>Bacteria</taxon>
        <taxon>Bacillati</taxon>
        <taxon>Actinomycetota</taxon>
        <taxon>Actinomycetes</taxon>
        <taxon>Mycobacteriales</taxon>
        <taxon>Mycobacteriaceae</taxon>
        <taxon>Mycobacterium</taxon>
        <taxon>Mycobacterium simiae complex</taxon>
    </lineage>
</organism>
<evidence type="ECO:0000256" key="1">
    <source>
        <dbReference type="SAM" id="Phobius"/>
    </source>
</evidence>
<evidence type="ECO:0000313" key="2">
    <source>
        <dbReference type="EMBL" id="ORJ59648.1"/>
    </source>
</evidence>
<dbReference type="STRING" id="1784.VC42_15170"/>
<keyword evidence="1" id="KW-0472">Membrane</keyword>
<dbReference type="Proteomes" id="UP000193040">
    <property type="component" value="Unassembled WGS sequence"/>
</dbReference>
<feature type="transmembrane region" description="Helical" evidence="1">
    <location>
        <begin position="129"/>
        <end position="149"/>
    </location>
</feature>
<feature type="transmembrane region" description="Helical" evidence="1">
    <location>
        <begin position="195"/>
        <end position="212"/>
    </location>
</feature>
<proteinExistence type="predicted"/>
<comment type="caution">
    <text evidence="2">The sequence shown here is derived from an EMBL/GenBank/DDBJ whole genome shotgun (WGS) entry which is preliminary data.</text>
</comment>
<dbReference type="GO" id="GO:0022857">
    <property type="term" value="F:transmembrane transporter activity"/>
    <property type="evidence" value="ECO:0007669"/>
    <property type="project" value="InterPro"/>
</dbReference>
<feature type="transmembrane region" description="Helical" evidence="1">
    <location>
        <begin position="155"/>
        <end position="174"/>
    </location>
</feature>
<sequence>MLQLVLGLAWVEYVIYLPRLATQAGIKPGVVGWLLVFDQLIFAVCDGAAGAATDRVARVIGRVGRIVAALTAISTLAFLLLPLVSRCSALLFVALIVVWAITSSALRAPPLTLLGRYAPAGRQPWLSSLFVAGGGLATASTPLLTESIAAYDPRILFAASAIAVLAVTLSIVWAEKTLAYSAPPEPERTEFSARLLIVFLAAMLLAQTGFQLHNSVNSPLLFAKFAGPGQHLSLLLVFWIGFALCTPPATQLVAHVGGARVTLAAAVLAAGAAAAAALATNVVLLAIAQFICGAAWGCVMVGAVVAALAIGRRGRAGTAAGGLFSMFAVATMARIALVTAHGDRVPAVASALPWLPAVSWVAAALLLLPVLSAERAAQTYRRAHSSASSR</sequence>
<accession>A0A1X0Y3H8</accession>
<gene>
    <name evidence="2" type="ORF">B5M45_15230</name>
</gene>
<feature type="transmembrane region" description="Helical" evidence="1">
    <location>
        <begin position="354"/>
        <end position="373"/>
    </location>
</feature>
<dbReference type="InterPro" id="IPR036259">
    <property type="entry name" value="MFS_trans_sf"/>
</dbReference>
<keyword evidence="3" id="KW-1185">Reference proteome</keyword>
<feature type="transmembrane region" description="Helical" evidence="1">
    <location>
        <begin position="89"/>
        <end position="108"/>
    </location>
</feature>
<feature type="transmembrane region" description="Helical" evidence="1">
    <location>
        <begin position="286"/>
        <end position="310"/>
    </location>
</feature>
<dbReference type="SUPFAM" id="SSF103473">
    <property type="entry name" value="MFS general substrate transporter"/>
    <property type="match status" value="1"/>
</dbReference>
<protein>
    <recommendedName>
        <fullName evidence="4">MFS transporter</fullName>
    </recommendedName>
</protein>
<reference evidence="2 3" key="1">
    <citation type="submission" date="2017-03" db="EMBL/GenBank/DDBJ databases">
        <title>Genomic insights into Mycobacterium simiae human colonization.</title>
        <authorList>
            <person name="Steffani J.L."/>
            <person name="Brunck M.E."/>
            <person name="Cruz E."/>
            <person name="Montiel R."/>
            <person name="Barona F."/>
        </authorList>
    </citation>
    <scope>NUCLEOTIDE SEQUENCE [LARGE SCALE GENOMIC DNA]</scope>
    <source>
        <strain evidence="2 3">MsiGto</strain>
    </source>
</reference>
<dbReference type="InterPro" id="IPR011701">
    <property type="entry name" value="MFS"/>
</dbReference>